<evidence type="ECO:0000313" key="4">
    <source>
        <dbReference type="EMBL" id="KAF5318032.1"/>
    </source>
</evidence>
<comment type="caution">
    <text evidence="4">The sequence shown here is derived from an EMBL/GenBank/DDBJ whole genome shotgun (WGS) entry which is preliminary data.</text>
</comment>
<gene>
    <name evidence="4" type="ORF">D9619_012053</name>
</gene>
<evidence type="ECO:0000259" key="3">
    <source>
        <dbReference type="PROSITE" id="PS51212"/>
    </source>
</evidence>
<evidence type="ECO:0000256" key="2">
    <source>
        <dbReference type="SAM" id="SignalP"/>
    </source>
</evidence>
<dbReference type="PANTHER" id="PTHR45964:SF5">
    <property type="entry name" value="WSCD FAMILY MEMBER CG9164"/>
    <property type="match status" value="1"/>
</dbReference>
<dbReference type="AlphaFoldDB" id="A0A8H5B7J9"/>
<feature type="signal peptide" evidence="2">
    <location>
        <begin position="1"/>
        <end position="23"/>
    </location>
</feature>
<feature type="domain" description="WSC" evidence="3">
    <location>
        <begin position="25"/>
        <end position="117"/>
    </location>
</feature>
<dbReference type="EMBL" id="JAACJJ010000031">
    <property type="protein sequence ID" value="KAF5318032.1"/>
    <property type="molecule type" value="Genomic_DNA"/>
</dbReference>
<accession>A0A8H5B7J9</accession>
<keyword evidence="5" id="KW-1185">Reference proteome</keyword>
<protein>
    <recommendedName>
        <fullName evidence="3">WSC domain-containing protein</fullName>
    </recommendedName>
</protein>
<evidence type="ECO:0000313" key="5">
    <source>
        <dbReference type="Proteomes" id="UP000567179"/>
    </source>
</evidence>
<dbReference type="InterPro" id="IPR002889">
    <property type="entry name" value="WSC_carb-bd"/>
</dbReference>
<keyword evidence="1" id="KW-0677">Repeat</keyword>
<feature type="chain" id="PRO_5034080439" description="WSC domain-containing protein" evidence="2">
    <location>
        <begin position="24"/>
        <end position="200"/>
    </location>
</feature>
<dbReference type="Pfam" id="PF01822">
    <property type="entry name" value="WSC"/>
    <property type="match status" value="2"/>
</dbReference>
<organism evidence="4 5">
    <name type="scientific">Psilocybe cf. subviscida</name>
    <dbReference type="NCBI Taxonomy" id="2480587"/>
    <lineage>
        <taxon>Eukaryota</taxon>
        <taxon>Fungi</taxon>
        <taxon>Dikarya</taxon>
        <taxon>Basidiomycota</taxon>
        <taxon>Agaricomycotina</taxon>
        <taxon>Agaricomycetes</taxon>
        <taxon>Agaricomycetidae</taxon>
        <taxon>Agaricales</taxon>
        <taxon>Agaricineae</taxon>
        <taxon>Strophariaceae</taxon>
        <taxon>Psilocybe</taxon>
    </lineage>
</organism>
<name>A0A8H5B7J9_9AGAR</name>
<evidence type="ECO:0000256" key="1">
    <source>
        <dbReference type="ARBA" id="ARBA00022737"/>
    </source>
</evidence>
<reference evidence="4 5" key="1">
    <citation type="journal article" date="2020" name="ISME J.">
        <title>Uncovering the hidden diversity of litter-decomposition mechanisms in mushroom-forming fungi.</title>
        <authorList>
            <person name="Floudas D."/>
            <person name="Bentzer J."/>
            <person name="Ahren D."/>
            <person name="Johansson T."/>
            <person name="Persson P."/>
            <person name="Tunlid A."/>
        </authorList>
    </citation>
    <scope>NUCLEOTIDE SEQUENCE [LARGE SCALE GENOMIC DNA]</scope>
    <source>
        <strain evidence="4 5">CBS 101986</strain>
    </source>
</reference>
<dbReference type="PROSITE" id="PS51212">
    <property type="entry name" value="WSC"/>
    <property type="match status" value="1"/>
</dbReference>
<dbReference type="OrthoDB" id="5985073at2759"/>
<proteinExistence type="predicted"/>
<dbReference type="SMART" id="SM00321">
    <property type="entry name" value="WSC"/>
    <property type="match status" value="2"/>
</dbReference>
<dbReference type="PANTHER" id="PTHR45964">
    <property type="entry name" value="WSCD FAMILY MEMBER CG9164"/>
    <property type="match status" value="1"/>
</dbReference>
<dbReference type="InterPro" id="IPR051589">
    <property type="entry name" value="Sialate-O-sulfotransferase"/>
</dbReference>
<dbReference type="Proteomes" id="UP000567179">
    <property type="component" value="Unassembled WGS sequence"/>
</dbReference>
<sequence>MKLIQRFAAGVVSILLVGQSVRADSWTSLGCFSDSMSSRALGAASLLNQPSFTLTQCTNFCGSYKYVGIENGKDCYCANTINPSSTNIGQESCNVICTGQFDTYCGGLNAIQIFRHDVPPPIVWNSIGCYTDSTSSRTLRTASFTSVNNMTVAACKSYCAGYPYAGVEYARVSYLYTIIYRYSSTNDTFYALQSLNSGVL</sequence>
<keyword evidence="2" id="KW-0732">Signal</keyword>